<organism evidence="2 3">
    <name type="scientific">Variovorax humicola</name>
    <dbReference type="NCBI Taxonomy" id="1769758"/>
    <lineage>
        <taxon>Bacteria</taxon>
        <taxon>Pseudomonadati</taxon>
        <taxon>Pseudomonadota</taxon>
        <taxon>Betaproteobacteria</taxon>
        <taxon>Burkholderiales</taxon>
        <taxon>Comamonadaceae</taxon>
        <taxon>Variovorax</taxon>
    </lineage>
</organism>
<dbReference type="PANTHER" id="PTHR35563">
    <property type="entry name" value="BARREL METAL-DEPENDENT HYDROLASE, PUTATIVE (AFU_ORTHOLOGUE AFUA_1G16240)-RELATED"/>
    <property type="match status" value="1"/>
</dbReference>
<gene>
    <name evidence="2" type="ORF">WKW80_11080</name>
</gene>
<feature type="domain" description="Amidohydrolase-related" evidence="1">
    <location>
        <begin position="14"/>
        <end position="277"/>
    </location>
</feature>
<reference evidence="2 3" key="1">
    <citation type="submission" date="2024-03" db="EMBL/GenBank/DDBJ databases">
        <title>Novel species of the genus Variovorax.</title>
        <authorList>
            <person name="Liu Q."/>
            <person name="Xin Y.-H."/>
        </authorList>
    </citation>
    <scope>NUCLEOTIDE SEQUENCE [LARGE SCALE GENOMIC DNA]</scope>
    <source>
        <strain evidence="2 3">KACC 18501</strain>
    </source>
</reference>
<dbReference type="InterPro" id="IPR052358">
    <property type="entry name" value="Aro_Compnd_Degr_Hydrolases"/>
</dbReference>
<dbReference type="EMBL" id="JBBKZV010000005">
    <property type="protein sequence ID" value="MEJ8822571.1"/>
    <property type="molecule type" value="Genomic_DNA"/>
</dbReference>
<evidence type="ECO:0000259" key="1">
    <source>
        <dbReference type="Pfam" id="PF04909"/>
    </source>
</evidence>
<accession>A0ABU8VXM4</accession>
<dbReference type="Pfam" id="PF04909">
    <property type="entry name" value="Amidohydro_2"/>
    <property type="match status" value="1"/>
</dbReference>
<evidence type="ECO:0000313" key="3">
    <source>
        <dbReference type="Proteomes" id="UP001363010"/>
    </source>
</evidence>
<dbReference type="PANTHER" id="PTHR35563:SF2">
    <property type="entry name" value="BARREL METAL-DEPENDENT HYDROLASE, PUTATIVE (AFU_ORTHOLOGUE AFUA_1G16240)-RELATED"/>
    <property type="match status" value="1"/>
</dbReference>
<keyword evidence="3" id="KW-1185">Reference proteome</keyword>
<sequence length="277" mass="29843">MSEPENADGVDAGWDCHAHLFGPYDRFPLAPERSYTPPEAVESAYLALLERLGLGHGVLVHPSAYGKDHSLLLHALAAQPALRGVVVVQPGDPLALGGLRERGVRGARFSHRSGPGTNFAGSASFDDLCVLAPALADAGLHAELWTDCKALPAIAAQLLKLPVPIVIDHMGGFDVNAGVDDAGFRTVLDLLATGKVWVKLCAYRNLLGSSAWEVGRPFQQRMIEANPERLVWGSDWPHLRVTPEPDAAQLLAMCRDWSGSDAIADKVLRINPVNLYR</sequence>
<proteinExistence type="predicted"/>
<dbReference type="RefSeq" id="WP_340363616.1">
    <property type="nucleotide sequence ID" value="NZ_JBBKZV010000005.1"/>
</dbReference>
<dbReference type="InterPro" id="IPR032466">
    <property type="entry name" value="Metal_Hydrolase"/>
</dbReference>
<dbReference type="InterPro" id="IPR006680">
    <property type="entry name" value="Amidohydro-rel"/>
</dbReference>
<dbReference type="Gene3D" id="3.20.20.140">
    <property type="entry name" value="Metal-dependent hydrolases"/>
    <property type="match status" value="1"/>
</dbReference>
<evidence type="ECO:0000313" key="2">
    <source>
        <dbReference type="EMBL" id="MEJ8822571.1"/>
    </source>
</evidence>
<dbReference type="SUPFAM" id="SSF51556">
    <property type="entry name" value="Metallo-dependent hydrolases"/>
    <property type="match status" value="1"/>
</dbReference>
<name>A0ABU8VXM4_9BURK</name>
<protein>
    <submittedName>
        <fullName evidence="2">Amidohydrolase family protein</fullName>
    </submittedName>
</protein>
<comment type="caution">
    <text evidence="2">The sequence shown here is derived from an EMBL/GenBank/DDBJ whole genome shotgun (WGS) entry which is preliminary data.</text>
</comment>
<dbReference type="Proteomes" id="UP001363010">
    <property type="component" value="Unassembled WGS sequence"/>
</dbReference>